<gene>
    <name evidence="1" type="ORF">EJD97_005990</name>
</gene>
<organism evidence="1">
    <name type="scientific">Solanum chilense</name>
    <name type="common">Tomato</name>
    <name type="synonym">Lycopersicon chilense</name>
    <dbReference type="NCBI Taxonomy" id="4083"/>
    <lineage>
        <taxon>Eukaryota</taxon>
        <taxon>Viridiplantae</taxon>
        <taxon>Streptophyta</taxon>
        <taxon>Embryophyta</taxon>
        <taxon>Tracheophyta</taxon>
        <taxon>Spermatophyta</taxon>
        <taxon>Magnoliopsida</taxon>
        <taxon>eudicotyledons</taxon>
        <taxon>Gunneridae</taxon>
        <taxon>Pentapetalae</taxon>
        <taxon>asterids</taxon>
        <taxon>lamiids</taxon>
        <taxon>Solanales</taxon>
        <taxon>Solanaceae</taxon>
        <taxon>Solanoideae</taxon>
        <taxon>Solaneae</taxon>
        <taxon>Solanum</taxon>
        <taxon>Solanum subgen. Lycopersicon</taxon>
    </lineage>
</organism>
<feature type="non-terminal residue" evidence="1">
    <location>
        <position position="118"/>
    </location>
</feature>
<name>A0A6N2BTM5_SOLCI</name>
<dbReference type="AlphaFoldDB" id="A0A6N2BTM5"/>
<protein>
    <submittedName>
        <fullName evidence="1">Uncharacterized protein</fullName>
    </submittedName>
</protein>
<evidence type="ECO:0000313" key="1">
    <source>
        <dbReference type="EMBL" id="TMW97208.1"/>
    </source>
</evidence>
<accession>A0A6N2BTM5</accession>
<proteinExistence type="predicted"/>
<sequence length="118" mass="13529">MEEEPCKKIIIVNDNQGIEILHLQAQYMTPPSTEPPDKRQQGCKINTTTLFDEYVVDISQDELDKNNHSLDDPDEDDETIEVLIKAFTPHNDQALEDEIQNVTQSQCLFPIGFQLDKL</sequence>
<reference evidence="1" key="1">
    <citation type="submission" date="2019-05" db="EMBL/GenBank/DDBJ databases">
        <title>The de novo reference genome and transcriptome assemblies of the wild tomato species Solanum chilense.</title>
        <authorList>
            <person name="Stam R."/>
            <person name="Nosenko T."/>
            <person name="Hoerger A.C."/>
            <person name="Stephan W."/>
            <person name="Seidel M.A."/>
            <person name="Kuhn J.M.M."/>
            <person name="Haberer G."/>
            <person name="Tellier A."/>
        </authorList>
    </citation>
    <scope>NUCLEOTIDE SEQUENCE</scope>
    <source>
        <tissue evidence="1">Mature leaves</tissue>
    </source>
</reference>
<dbReference type="EMBL" id="RXGB01001863">
    <property type="protein sequence ID" value="TMW97208.1"/>
    <property type="molecule type" value="Genomic_DNA"/>
</dbReference>
<comment type="caution">
    <text evidence="1">The sequence shown here is derived from an EMBL/GenBank/DDBJ whole genome shotgun (WGS) entry which is preliminary data.</text>
</comment>